<dbReference type="Proteomes" id="UP000632740">
    <property type="component" value="Unassembled WGS sequence"/>
</dbReference>
<protein>
    <submittedName>
        <fullName evidence="1">Uncharacterized protein</fullName>
    </submittedName>
</protein>
<proteinExistence type="predicted"/>
<evidence type="ECO:0000313" key="2">
    <source>
        <dbReference type="Proteomes" id="UP000632740"/>
    </source>
</evidence>
<organism evidence="1 2">
    <name type="scientific">Cellulomonas chitinilytica</name>
    <dbReference type="NCBI Taxonomy" id="398759"/>
    <lineage>
        <taxon>Bacteria</taxon>
        <taxon>Bacillati</taxon>
        <taxon>Actinomycetota</taxon>
        <taxon>Actinomycetes</taxon>
        <taxon>Micrococcales</taxon>
        <taxon>Cellulomonadaceae</taxon>
        <taxon>Cellulomonas</taxon>
    </lineage>
</organism>
<comment type="caution">
    <text evidence="1">The sequence shown here is derived from an EMBL/GenBank/DDBJ whole genome shotgun (WGS) entry which is preliminary data.</text>
</comment>
<evidence type="ECO:0000313" key="1">
    <source>
        <dbReference type="EMBL" id="GIG19694.1"/>
    </source>
</evidence>
<keyword evidence="2" id="KW-1185">Reference proteome</keyword>
<accession>A0A919P236</accession>
<gene>
    <name evidence="1" type="ORF">Cch01nite_04180</name>
</gene>
<sequence>MISSHLPGSRPSTVGARGRVLVTLVLVGTLAACTGGTGDDRARDDAPDAAATAAAISAGVVLDAELNQQTGAITFPLDPFLPTKADSSVLDEAILLDAAACADAQGVRYLVPARDVPQEYDQDALDGPWTIAQAERFAFVQPMTDADLRGNGIVGAPSAPPVAPRADRTLGDIPTDSPERQVVDECYAKNKKVAAELRAAQSPTAPWMRELSDAATAAQESDVADGLRAELRACYEQQGIAVDPAAFDDGHLGFTAGVAGADPGTIDADQIALAVGVVRCKDQVRYTERAAALVAQAQAPLIIRNLDEMRAFRQNLDDALAQAQDIVAAHADLTTTW</sequence>
<dbReference type="RefSeq" id="WP_203747897.1">
    <property type="nucleotide sequence ID" value="NZ_BONK01000001.1"/>
</dbReference>
<dbReference type="AlphaFoldDB" id="A0A919P236"/>
<name>A0A919P236_9CELL</name>
<reference evidence="1" key="1">
    <citation type="submission" date="2021-01" db="EMBL/GenBank/DDBJ databases">
        <title>Whole genome shotgun sequence of Cellulomonas chitinilytica NBRC 110799.</title>
        <authorList>
            <person name="Komaki H."/>
            <person name="Tamura T."/>
        </authorList>
    </citation>
    <scope>NUCLEOTIDE SEQUENCE</scope>
    <source>
        <strain evidence="1">NBRC 110799</strain>
    </source>
</reference>
<dbReference type="EMBL" id="BONK01000001">
    <property type="protein sequence ID" value="GIG19694.1"/>
    <property type="molecule type" value="Genomic_DNA"/>
</dbReference>